<reference evidence="1" key="2">
    <citation type="journal article" date="2015" name="Data Brief">
        <title>Shoot transcriptome of the giant reed, Arundo donax.</title>
        <authorList>
            <person name="Barrero R.A."/>
            <person name="Guerrero F.D."/>
            <person name="Moolhuijzen P."/>
            <person name="Goolsby J.A."/>
            <person name="Tidwell J."/>
            <person name="Bellgard S.E."/>
            <person name="Bellgard M.I."/>
        </authorList>
    </citation>
    <scope>NUCLEOTIDE SEQUENCE</scope>
    <source>
        <tissue evidence="1">Shoot tissue taken approximately 20 cm above the soil surface</tissue>
    </source>
</reference>
<organism evidence="1">
    <name type="scientific">Arundo donax</name>
    <name type="common">Giant reed</name>
    <name type="synonym">Donax arundinaceus</name>
    <dbReference type="NCBI Taxonomy" id="35708"/>
    <lineage>
        <taxon>Eukaryota</taxon>
        <taxon>Viridiplantae</taxon>
        <taxon>Streptophyta</taxon>
        <taxon>Embryophyta</taxon>
        <taxon>Tracheophyta</taxon>
        <taxon>Spermatophyta</taxon>
        <taxon>Magnoliopsida</taxon>
        <taxon>Liliopsida</taxon>
        <taxon>Poales</taxon>
        <taxon>Poaceae</taxon>
        <taxon>PACMAD clade</taxon>
        <taxon>Arundinoideae</taxon>
        <taxon>Arundineae</taxon>
        <taxon>Arundo</taxon>
    </lineage>
</organism>
<dbReference type="EMBL" id="GBRH01170614">
    <property type="protein sequence ID" value="JAE27282.1"/>
    <property type="molecule type" value="Transcribed_RNA"/>
</dbReference>
<sequence length="10" mass="1073">MLVPALTILC</sequence>
<evidence type="ECO:0000313" key="1">
    <source>
        <dbReference type="EMBL" id="JAE27282.1"/>
    </source>
</evidence>
<reference evidence="1" key="1">
    <citation type="submission" date="2014-09" db="EMBL/GenBank/DDBJ databases">
        <authorList>
            <person name="Magalhaes I.L.F."/>
            <person name="Oliveira U."/>
            <person name="Santos F.R."/>
            <person name="Vidigal T.H.D.A."/>
            <person name="Brescovit A.D."/>
            <person name="Santos A.J."/>
        </authorList>
    </citation>
    <scope>NUCLEOTIDE SEQUENCE</scope>
    <source>
        <tissue evidence="1">Shoot tissue taken approximately 20 cm above the soil surface</tissue>
    </source>
</reference>
<accession>A0A0A9GS75</accession>
<protein>
    <submittedName>
        <fullName evidence="1">Uncharacterized protein</fullName>
    </submittedName>
</protein>
<name>A0A0A9GS75_ARUDO</name>
<proteinExistence type="predicted"/>